<dbReference type="SMART" id="SM00530">
    <property type="entry name" value="HTH_XRE"/>
    <property type="match status" value="1"/>
</dbReference>
<protein>
    <recommendedName>
        <fullName evidence="2">HTH cro/C1-type domain-containing protein</fullName>
    </recommendedName>
</protein>
<evidence type="ECO:0000313" key="3">
    <source>
        <dbReference type="EMBL" id="GGX45330.1"/>
    </source>
</evidence>
<sequence>MLKLKDPILYLNLAITLLRINKYIFMGHIKESMTDDAIAVELGQRLAQARLEQNRTQQELAEHLGINRMSYNRLERGQGKVITLIAALRALGKLDQLDAFLPNEPFSPMEALKMGRPHRMRARPKDKTDTRDKGADW</sequence>
<keyword evidence="4" id="KW-1185">Reference proteome</keyword>
<dbReference type="Proteomes" id="UP000626148">
    <property type="component" value="Unassembled WGS sequence"/>
</dbReference>
<reference evidence="3" key="1">
    <citation type="journal article" date="2014" name="Int. J. Syst. Evol. Microbiol.">
        <title>Complete genome sequence of Corynebacterium casei LMG S-19264T (=DSM 44701T), isolated from a smear-ripened cheese.</title>
        <authorList>
            <consortium name="US DOE Joint Genome Institute (JGI-PGF)"/>
            <person name="Walter F."/>
            <person name="Albersmeier A."/>
            <person name="Kalinowski J."/>
            <person name="Ruckert C."/>
        </authorList>
    </citation>
    <scope>NUCLEOTIDE SEQUENCE</scope>
    <source>
        <strain evidence="3">KCTC 22169</strain>
    </source>
</reference>
<proteinExistence type="predicted"/>
<accession>A0A918N6B9</accession>
<organism evidence="3 4">
    <name type="scientific">Saccharospirillum salsuginis</name>
    <dbReference type="NCBI Taxonomy" id="418750"/>
    <lineage>
        <taxon>Bacteria</taxon>
        <taxon>Pseudomonadati</taxon>
        <taxon>Pseudomonadota</taxon>
        <taxon>Gammaproteobacteria</taxon>
        <taxon>Oceanospirillales</taxon>
        <taxon>Saccharospirillaceae</taxon>
        <taxon>Saccharospirillum</taxon>
    </lineage>
</organism>
<dbReference type="PROSITE" id="PS50943">
    <property type="entry name" value="HTH_CROC1"/>
    <property type="match status" value="1"/>
</dbReference>
<feature type="region of interest" description="Disordered" evidence="1">
    <location>
        <begin position="108"/>
        <end position="137"/>
    </location>
</feature>
<dbReference type="SUPFAM" id="SSF47413">
    <property type="entry name" value="lambda repressor-like DNA-binding domains"/>
    <property type="match status" value="1"/>
</dbReference>
<dbReference type="Pfam" id="PF01381">
    <property type="entry name" value="HTH_3"/>
    <property type="match status" value="1"/>
</dbReference>
<dbReference type="InterPro" id="IPR010982">
    <property type="entry name" value="Lambda_DNA-bd_dom_sf"/>
</dbReference>
<dbReference type="AlphaFoldDB" id="A0A918N6B9"/>
<dbReference type="InterPro" id="IPR001387">
    <property type="entry name" value="Cro/C1-type_HTH"/>
</dbReference>
<name>A0A918N6B9_9GAMM</name>
<feature type="domain" description="HTH cro/C1-type" evidence="2">
    <location>
        <begin position="46"/>
        <end position="97"/>
    </location>
</feature>
<dbReference type="Gene3D" id="1.10.260.40">
    <property type="entry name" value="lambda repressor-like DNA-binding domains"/>
    <property type="match status" value="1"/>
</dbReference>
<dbReference type="GO" id="GO:0003677">
    <property type="term" value="F:DNA binding"/>
    <property type="evidence" value="ECO:0007669"/>
    <property type="project" value="InterPro"/>
</dbReference>
<gene>
    <name evidence="3" type="ORF">GCM10007392_10360</name>
</gene>
<evidence type="ECO:0000259" key="2">
    <source>
        <dbReference type="PROSITE" id="PS50943"/>
    </source>
</evidence>
<dbReference type="EMBL" id="BMXR01000002">
    <property type="protein sequence ID" value="GGX45330.1"/>
    <property type="molecule type" value="Genomic_DNA"/>
</dbReference>
<reference evidence="3" key="2">
    <citation type="submission" date="2020-09" db="EMBL/GenBank/DDBJ databases">
        <authorList>
            <person name="Sun Q."/>
            <person name="Kim S."/>
        </authorList>
    </citation>
    <scope>NUCLEOTIDE SEQUENCE</scope>
    <source>
        <strain evidence="3">KCTC 22169</strain>
    </source>
</reference>
<feature type="compositionally biased region" description="Basic and acidic residues" evidence="1">
    <location>
        <begin position="123"/>
        <end position="137"/>
    </location>
</feature>
<dbReference type="CDD" id="cd00093">
    <property type="entry name" value="HTH_XRE"/>
    <property type="match status" value="1"/>
</dbReference>
<evidence type="ECO:0000313" key="4">
    <source>
        <dbReference type="Proteomes" id="UP000626148"/>
    </source>
</evidence>
<evidence type="ECO:0000256" key="1">
    <source>
        <dbReference type="SAM" id="MobiDB-lite"/>
    </source>
</evidence>
<comment type="caution">
    <text evidence="3">The sequence shown here is derived from an EMBL/GenBank/DDBJ whole genome shotgun (WGS) entry which is preliminary data.</text>
</comment>